<sequence length="112" mass="13322">MISKEKDSQASFEMIANDLINVGRLRFQAEEMMALMDRQHDAAKDMGYWRAMRYFDRRGTQMFYVVEYLNRCRAQAEKWAFGQSDTFDVEEALDDLNSFAFPFPEEDDEYDL</sequence>
<gene>
    <name evidence="1" type="ordered locus">Nham_0135</name>
</gene>
<dbReference type="HOGENOM" id="CLU_2143212_0_0_5"/>
<dbReference type="Proteomes" id="UP000001953">
    <property type="component" value="Chromosome"/>
</dbReference>
<dbReference type="AlphaFoldDB" id="Q1QRW1"/>
<evidence type="ECO:0000313" key="1">
    <source>
        <dbReference type="EMBL" id="ABE61036.1"/>
    </source>
</evidence>
<dbReference type="RefSeq" id="WP_011508742.1">
    <property type="nucleotide sequence ID" value="NC_007964.1"/>
</dbReference>
<proteinExistence type="predicted"/>
<dbReference type="STRING" id="323097.Nham_0135"/>
<keyword evidence="2" id="KW-1185">Reference proteome</keyword>
<dbReference type="EMBL" id="CP000319">
    <property type="protein sequence ID" value="ABE61036.1"/>
    <property type="molecule type" value="Genomic_DNA"/>
</dbReference>
<organism evidence="1 2">
    <name type="scientific">Nitrobacter hamburgensis (strain DSM 10229 / NCIMB 13809 / X14)</name>
    <dbReference type="NCBI Taxonomy" id="323097"/>
    <lineage>
        <taxon>Bacteria</taxon>
        <taxon>Pseudomonadati</taxon>
        <taxon>Pseudomonadota</taxon>
        <taxon>Alphaproteobacteria</taxon>
        <taxon>Hyphomicrobiales</taxon>
        <taxon>Nitrobacteraceae</taxon>
        <taxon>Nitrobacter</taxon>
    </lineage>
</organism>
<name>Q1QRW1_NITHX</name>
<protein>
    <submittedName>
        <fullName evidence="1">Uncharacterized protein</fullName>
    </submittedName>
</protein>
<dbReference type="KEGG" id="nha:Nham_0135"/>
<accession>Q1QRW1</accession>
<reference evidence="1 2" key="1">
    <citation type="submission" date="2006-03" db="EMBL/GenBank/DDBJ databases">
        <title>Complete sequence of chromosome of Nitrobacter hamburgensis X14.</title>
        <authorList>
            <consortium name="US DOE Joint Genome Institute"/>
            <person name="Copeland A."/>
            <person name="Lucas S."/>
            <person name="Lapidus A."/>
            <person name="Barry K."/>
            <person name="Detter J.C."/>
            <person name="Glavina del Rio T."/>
            <person name="Hammon N."/>
            <person name="Israni S."/>
            <person name="Dalin E."/>
            <person name="Tice H."/>
            <person name="Pitluck S."/>
            <person name="Chain P."/>
            <person name="Malfatti S."/>
            <person name="Shin M."/>
            <person name="Vergez L."/>
            <person name="Schmutz J."/>
            <person name="Larimer F."/>
            <person name="Land M."/>
            <person name="Hauser L."/>
            <person name="Kyrpides N."/>
            <person name="Ivanova N."/>
            <person name="Ward B."/>
            <person name="Arp D."/>
            <person name="Klotz M."/>
            <person name="Stein L."/>
            <person name="O'Mullan G."/>
            <person name="Starkenburg S."/>
            <person name="Sayavedra L."/>
            <person name="Poret-Peterson A.T."/>
            <person name="Gentry M.E."/>
            <person name="Bruce D."/>
            <person name="Richardson P."/>
        </authorList>
    </citation>
    <scope>NUCLEOTIDE SEQUENCE [LARGE SCALE GENOMIC DNA]</scope>
    <source>
        <strain evidence="2">DSM 10229 / NCIMB 13809 / X14</strain>
    </source>
</reference>
<evidence type="ECO:0000313" key="2">
    <source>
        <dbReference type="Proteomes" id="UP000001953"/>
    </source>
</evidence>